<dbReference type="KEGG" id="dpx:DAPPUDRAFT_347587"/>
<dbReference type="FunFam" id="3.40.50.300:FF:000340">
    <property type="entry name" value="Bloom syndrome, RecQ helicase"/>
    <property type="match status" value="1"/>
</dbReference>
<comment type="subcellular location">
    <subcellularLocation>
        <location evidence="2">Nucleus</location>
    </subcellularLocation>
</comment>
<evidence type="ECO:0000256" key="9">
    <source>
        <dbReference type="ARBA" id="ARBA00023125"/>
    </source>
</evidence>
<feature type="compositionally biased region" description="Low complexity" evidence="19">
    <location>
        <begin position="17"/>
        <end position="30"/>
    </location>
</feature>
<dbReference type="GO" id="GO:0005634">
    <property type="term" value="C:nucleus"/>
    <property type="evidence" value="ECO:0000318"/>
    <property type="project" value="GO_Central"/>
</dbReference>
<keyword evidence="4" id="KW-0547">Nucleotide-binding</keyword>
<feature type="domain" description="Helicase C-terminal" evidence="22">
    <location>
        <begin position="725"/>
        <end position="870"/>
    </location>
</feature>
<dbReference type="SUPFAM" id="SSF52540">
    <property type="entry name" value="P-loop containing nucleoside triphosphate hydrolases"/>
    <property type="match status" value="1"/>
</dbReference>
<evidence type="ECO:0000256" key="16">
    <source>
        <dbReference type="ARBA" id="ARBA00049360"/>
    </source>
</evidence>
<dbReference type="SMART" id="SM00341">
    <property type="entry name" value="HRDC"/>
    <property type="match status" value="1"/>
</dbReference>
<feature type="region of interest" description="Disordered" evidence="19">
    <location>
        <begin position="1163"/>
        <end position="1199"/>
    </location>
</feature>
<dbReference type="GO" id="GO:0009378">
    <property type="term" value="F:four-way junction helicase activity"/>
    <property type="evidence" value="ECO:0000318"/>
    <property type="project" value="GO_Central"/>
</dbReference>
<feature type="compositionally biased region" description="Low complexity" evidence="19">
    <location>
        <begin position="363"/>
        <end position="385"/>
    </location>
</feature>
<dbReference type="EMBL" id="GL732524">
    <property type="protein sequence ID" value="EFX89418.1"/>
    <property type="molecule type" value="Genomic_DNA"/>
</dbReference>
<dbReference type="SMART" id="SM00956">
    <property type="entry name" value="RQC"/>
    <property type="match status" value="1"/>
</dbReference>
<dbReference type="GO" id="GO:0003677">
    <property type="term" value="F:DNA binding"/>
    <property type="evidence" value="ECO:0007669"/>
    <property type="project" value="UniProtKB-KW"/>
</dbReference>
<dbReference type="InterPro" id="IPR032284">
    <property type="entry name" value="RecQ_Zn-bd"/>
</dbReference>
<dbReference type="InterPro" id="IPR027417">
    <property type="entry name" value="P-loop_NTPase"/>
</dbReference>
<evidence type="ECO:0000256" key="19">
    <source>
        <dbReference type="SAM" id="MobiDB-lite"/>
    </source>
</evidence>
<dbReference type="PROSITE" id="PS00690">
    <property type="entry name" value="DEAH_ATP_HELICASE"/>
    <property type="match status" value="1"/>
</dbReference>
<dbReference type="OrthoDB" id="10261556at2759"/>
<keyword evidence="24" id="KW-1185">Reference proteome</keyword>
<dbReference type="GO" id="GO:0006260">
    <property type="term" value="P:DNA replication"/>
    <property type="evidence" value="ECO:0000318"/>
    <property type="project" value="GO_Central"/>
</dbReference>
<dbReference type="InterPro" id="IPR044876">
    <property type="entry name" value="HRDC_dom_sf"/>
</dbReference>
<dbReference type="EC" id="5.6.2.4" evidence="14"/>
<dbReference type="InterPro" id="IPR036388">
    <property type="entry name" value="WH-like_DNA-bd_sf"/>
</dbReference>
<keyword evidence="11" id="KW-0413">Isomerase</keyword>
<dbReference type="PROSITE" id="PS51192">
    <property type="entry name" value="HELICASE_ATP_BIND_1"/>
    <property type="match status" value="1"/>
</dbReference>
<dbReference type="InterPro" id="IPR018982">
    <property type="entry name" value="RQC_domain"/>
</dbReference>
<dbReference type="InterPro" id="IPR002121">
    <property type="entry name" value="HRDC_dom"/>
</dbReference>
<dbReference type="AlphaFoldDB" id="E9FTS3"/>
<dbReference type="CDD" id="cd18794">
    <property type="entry name" value="SF2_C_RecQ"/>
    <property type="match status" value="1"/>
</dbReference>
<dbReference type="InterPro" id="IPR011545">
    <property type="entry name" value="DEAD/DEAH_box_helicase_dom"/>
</dbReference>
<evidence type="ECO:0000259" key="20">
    <source>
        <dbReference type="PROSITE" id="PS50967"/>
    </source>
</evidence>
<evidence type="ECO:0000259" key="22">
    <source>
        <dbReference type="PROSITE" id="PS51194"/>
    </source>
</evidence>
<evidence type="ECO:0000256" key="12">
    <source>
        <dbReference type="ARBA" id="ARBA00023242"/>
    </source>
</evidence>
<feature type="domain" description="Helicase ATP-binding" evidence="21">
    <location>
        <begin position="557"/>
        <end position="698"/>
    </location>
</feature>
<keyword evidence="6" id="KW-0378">Hydrolase</keyword>
<dbReference type="GO" id="GO:0005524">
    <property type="term" value="F:ATP binding"/>
    <property type="evidence" value="ECO:0007669"/>
    <property type="project" value="UniProtKB-KW"/>
</dbReference>
<evidence type="ECO:0000256" key="15">
    <source>
        <dbReference type="ARBA" id="ARBA00044542"/>
    </source>
</evidence>
<evidence type="ECO:0000313" key="24">
    <source>
        <dbReference type="Proteomes" id="UP000000305"/>
    </source>
</evidence>
<dbReference type="Pfam" id="PF00270">
    <property type="entry name" value="DEAD"/>
    <property type="match status" value="1"/>
</dbReference>
<dbReference type="InterPro" id="IPR002464">
    <property type="entry name" value="DNA/RNA_helicase_DEAH_CS"/>
</dbReference>
<evidence type="ECO:0000313" key="23">
    <source>
        <dbReference type="EMBL" id="EFX89418.1"/>
    </source>
</evidence>
<organism evidence="23 24">
    <name type="scientific">Daphnia pulex</name>
    <name type="common">Water flea</name>
    <dbReference type="NCBI Taxonomy" id="6669"/>
    <lineage>
        <taxon>Eukaryota</taxon>
        <taxon>Metazoa</taxon>
        <taxon>Ecdysozoa</taxon>
        <taxon>Arthropoda</taxon>
        <taxon>Crustacea</taxon>
        <taxon>Branchiopoda</taxon>
        <taxon>Diplostraca</taxon>
        <taxon>Cladocera</taxon>
        <taxon>Anomopoda</taxon>
        <taxon>Daphniidae</taxon>
        <taxon>Daphnia</taxon>
    </lineage>
</organism>
<feature type="region of interest" description="Disordered" evidence="19">
    <location>
        <begin position="17"/>
        <end position="83"/>
    </location>
</feature>
<dbReference type="FunCoup" id="E9FTS3">
    <property type="interactions" value="121"/>
</dbReference>
<comment type="catalytic activity">
    <reaction evidence="16">
        <text>ATP + H2O = ADP + phosphate + H(+)</text>
        <dbReference type="Rhea" id="RHEA:13065"/>
        <dbReference type="ChEBI" id="CHEBI:15377"/>
        <dbReference type="ChEBI" id="CHEBI:15378"/>
        <dbReference type="ChEBI" id="CHEBI:30616"/>
        <dbReference type="ChEBI" id="CHEBI:43474"/>
        <dbReference type="ChEBI" id="CHEBI:456216"/>
    </reaction>
</comment>
<dbReference type="eggNOG" id="KOG0351">
    <property type="taxonomic scope" value="Eukaryota"/>
</dbReference>
<dbReference type="InterPro" id="IPR014001">
    <property type="entry name" value="Helicase_ATP-bd"/>
</dbReference>
<dbReference type="SUPFAM" id="SSF47819">
    <property type="entry name" value="HRDC-like"/>
    <property type="match status" value="1"/>
</dbReference>
<keyword evidence="9" id="KW-0238">DNA-binding</keyword>
<evidence type="ECO:0000256" key="4">
    <source>
        <dbReference type="ARBA" id="ARBA00022741"/>
    </source>
</evidence>
<gene>
    <name evidence="23" type="ORF">DAPPUDRAFT_347587</name>
</gene>
<feature type="domain" description="HRDC" evidence="20">
    <location>
        <begin position="1056"/>
        <end position="1136"/>
    </location>
</feature>
<dbReference type="PROSITE" id="PS51194">
    <property type="entry name" value="HELICASE_CTER"/>
    <property type="match status" value="1"/>
</dbReference>
<dbReference type="Proteomes" id="UP000000305">
    <property type="component" value="Unassembled WGS sequence"/>
</dbReference>
<comment type="cofactor">
    <cofactor evidence="1">
        <name>Zn(2+)</name>
        <dbReference type="ChEBI" id="CHEBI:29105"/>
    </cofactor>
</comment>
<evidence type="ECO:0000256" key="14">
    <source>
        <dbReference type="ARBA" id="ARBA00034808"/>
    </source>
</evidence>
<keyword evidence="8" id="KW-0067">ATP-binding</keyword>
<dbReference type="GO" id="GO:0043138">
    <property type="term" value="F:3'-5' DNA helicase activity"/>
    <property type="evidence" value="ECO:0000318"/>
    <property type="project" value="GO_Central"/>
</dbReference>
<proteinExistence type="inferred from homology"/>
<feature type="region of interest" description="Disordered" evidence="19">
    <location>
        <begin position="502"/>
        <end position="534"/>
    </location>
</feature>
<evidence type="ECO:0000256" key="13">
    <source>
        <dbReference type="ARBA" id="ARBA00034617"/>
    </source>
</evidence>
<name>E9FTS3_DAPPU</name>
<reference evidence="23 24" key="1">
    <citation type="journal article" date="2011" name="Science">
        <title>The ecoresponsive genome of Daphnia pulex.</title>
        <authorList>
            <person name="Colbourne J.K."/>
            <person name="Pfrender M.E."/>
            <person name="Gilbert D."/>
            <person name="Thomas W.K."/>
            <person name="Tucker A."/>
            <person name="Oakley T.H."/>
            <person name="Tokishita S."/>
            <person name="Aerts A."/>
            <person name="Arnold G.J."/>
            <person name="Basu M.K."/>
            <person name="Bauer D.J."/>
            <person name="Caceres C.E."/>
            <person name="Carmel L."/>
            <person name="Casola C."/>
            <person name="Choi J.H."/>
            <person name="Detter J.C."/>
            <person name="Dong Q."/>
            <person name="Dusheyko S."/>
            <person name="Eads B.D."/>
            <person name="Frohlich T."/>
            <person name="Geiler-Samerotte K.A."/>
            <person name="Gerlach D."/>
            <person name="Hatcher P."/>
            <person name="Jogdeo S."/>
            <person name="Krijgsveld J."/>
            <person name="Kriventseva E.V."/>
            <person name="Kultz D."/>
            <person name="Laforsch C."/>
            <person name="Lindquist E."/>
            <person name="Lopez J."/>
            <person name="Manak J.R."/>
            <person name="Muller J."/>
            <person name="Pangilinan J."/>
            <person name="Patwardhan R.P."/>
            <person name="Pitluck S."/>
            <person name="Pritham E.J."/>
            <person name="Rechtsteiner A."/>
            <person name="Rho M."/>
            <person name="Rogozin I.B."/>
            <person name="Sakarya O."/>
            <person name="Salamov A."/>
            <person name="Schaack S."/>
            <person name="Shapiro H."/>
            <person name="Shiga Y."/>
            <person name="Skalitzky C."/>
            <person name="Smith Z."/>
            <person name="Souvorov A."/>
            <person name="Sung W."/>
            <person name="Tang Z."/>
            <person name="Tsuchiya D."/>
            <person name="Tu H."/>
            <person name="Vos H."/>
            <person name="Wang M."/>
            <person name="Wolf Y.I."/>
            <person name="Yamagata H."/>
            <person name="Yamada T."/>
            <person name="Ye Y."/>
            <person name="Shaw J.R."/>
            <person name="Andrews J."/>
            <person name="Crease T.J."/>
            <person name="Tang H."/>
            <person name="Lucas S.M."/>
            <person name="Robertson H.M."/>
            <person name="Bork P."/>
            <person name="Koonin E.V."/>
            <person name="Zdobnov E.M."/>
            <person name="Grigoriev I.V."/>
            <person name="Lynch M."/>
            <person name="Boore J.L."/>
        </authorList>
    </citation>
    <scope>NUCLEOTIDE SEQUENCE [LARGE SCALE GENOMIC DNA]</scope>
</reference>
<evidence type="ECO:0000256" key="8">
    <source>
        <dbReference type="ARBA" id="ARBA00022840"/>
    </source>
</evidence>
<comment type="catalytic activity">
    <reaction evidence="13">
        <text>Couples ATP hydrolysis with the unwinding of duplex DNA by translocating in the 3'-5' direction.</text>
        <dbReference type="EC" id="5.6.2.4"/>
    </reaction>
</comment>
<dbReference type="HOGENOM" id="CLU_263519_0_0_1"/>
<feature type="compositionally biased region" description="Polar residues" evidence="19">
    <location>
        <begin position="524"/>
        <end position="534"/>
    </location>
</feature>
<dbReference type="GO" id="GO:0005737">
    <property type="term" value="C:cytoplasm"/>
    <property type="evidence" value="ECO:0000318"/>
    <property type="project" value="GO_Central"/>
</dbReference>
<evidence type="ECO:0000256" key="3">
    <source>
        <dbReference type="ARBA" id="ARBA00005446"/>
    </source>
</evidence>
<dbReference type="InParanoid" id="E9FTS3"/>
<keyword evidence="7 23" id="KW-0347">Helicase</keyword>
<dbReference type="InterPro" id="IPR001650">
    <property type="entry name" value="Helicase_C-like"/>
</dbReference>
<dbReference type="Gene3D" id="1.10.150.80">
    <property type="entry name" value="HRDC domain"/>
    <property type="match status" value="1"/>
</dbReference>
<dbReference type="Pfam" id="PF09382">
    <property type="entry name" value="RQC"/>
    <property type="match status" value="1"/>
</dbReference>
<feature type="region of interest" description="Disordered" evidence="19">
    <location>
        <begin position="274"/>
        <end position="297"/>
    </location>
</feature>
<dbReference type="GO" id="GO:0005694">
    <property type="term" value="C:chromosome"/>
    <property type="evidence" value="ECO:0000318"/>
    <property type="project" value="GO_Central"/>
</dbReference>
<dbReference type="Pfam" id="PF16124">
    <property type="entry name" value="RecQ_Zn_bind"/>
    <property type="match status" value="1"/>
</dbReference>
<evidence type="ECO:0000256" key="10">
    <source>
        <dbReference type="ARBA" id="ARBA00023204"/>
    </source>
</evidence>
<dbReference type="Pfam" id="PF00570">
    <property type="entry name" value="HRDC"/>
    <property type="match status" value="1"/>
</dbReference>
<evidence type="ECO:0000256" key="6">
    <source>
        <dbReference type="ARBA" id="ARBA00022801"/>
    </source>
</evidence>
<dbReference type="NCBIfam" id="TIGR00614">
    <property type="entry name" value="recQ_fam"/>
    <property type="match status" value="1"/>
</dbReference>
<dbReference type="FunFam" id="1.10.10.10:FF:000495">
    <property type="entry name" value="RecQ family helicase MusN"/>
    <property type="match status" value="1"/>
</dbReference>
<protein>
    <recommendedName>
        <fullName evidence="14">DNA 3'-5' helicase</fullName>
        <ecNumber evidence="14">5.6.2.4</ecNumber>
    </recommendedName>
    <alternativeName>
        <fullName evidence="17">Bloom syndrome protein homolog</fullName>
    </alternativeName>
    <alternativeName>
        <fullName evidence="15">DNA 3'-5' helicase BLM</fullName>
    </alternativeName>
    <alternativeName>
        <fullName evidence="18">RecQ helicase homolog</fullName>
    </alternativeName>
</protein>
<dbReference type="Pfam" id="PF00271">
    <property type="entry name" value="Helicase_C"/>
    <property type="match status" value="1"/>
</dbReference>
<evidence type="ECO:0000256" key="1">
    <source>
        <dbReference type="ARBA" id="ARBA00001947"/>
    </source>
</evidence>
<sequence>MEKFLLPRTNKLKLNSSINNTSTITSQSSSKANKKHSDVCNIKSQDDFDQDSTPIESKSSSAKEAIQMPFKKEPNRDKGKSLITKKADFSIGNLDGKFWGDFNEKDEDNDMDDSCDLAYNSVLSASPVVKSRTSSTLKSAKDNISKKTSNKVEDMSKDLFEDEDFNFDDAIDVSQLEDDYKDNYNKNSDHETTDLEQSVEVVESQLRIVLDTEDWFEIAKEQDISNVSDALRREVDTKIVNLLDSLYPLSESSISNDMAVTLLNQLVKFRRSLQNAQVPSSNSKPSTSNSHSASHPVKKNLLKIQPSAPPHNASRSSFDLDVLDENTKSSAETSISRARTPVEPAPTAFIYRTPTARILSNQSAVNNGPSNSSNSADNSRNATSSGPSTGATWNGSSNSYNPSLNITPSTSAKSSSVPVIKKSVIPLQQVAEYDPPFDEDLISQIYDEDEKELQAAEGYRAGTSSSIPFNANYTPLNIRSSNVAAGKSSTPYSTPTVTIADDSPLKEFSSTPSNSTRFPKKDFSSTPSNSSARFHGNVQNDGTSGVFDGFGFEHTLTIVISPLKSLIFDQVNKLKSLDIPSEHLSGDMSNAAQDTIYARLSMRNPDIKLLYITPEKLSASMKLLNALNALNGRQLLARFVVDEAHCVSQWGHDFRPDYKKLSVLKEKFPTVPTMALTATATPRVRFDILRQLNMRNPKWFLSSFNRPNLKYCVLPKKMKAGVLTEIAELITKRFDRKSGIVYCLSRRECDEVAQSLQSSRIKAISYHAGLSDELRSESQLKWINGTVQVVCATIAFGMGIDKPDVRFVIHFSLPKSIEGYYQESGRAGRDGELSQCYLYYSYKDVLRMRRMIEMDRENFAARQTHIDNLWRMVAFCENKTDCRRSLQLGYFGEHFDSQTCKSNTKSVCDNCDSEVEYVQIDVTEDCKAIVAAVDSLCGKTGKWSNNYTLNHFVDIFKGSELKKIMDLGHNKHSLHGRGKTWQRNDIERLMRTMVLNHYLDEELVISREEVAIAYLRVGTKVPEKVKFSITKKSGGKGKDQLATTSSVVLQSDPEMENLEQRCYAELLECCKKMAADAGVNYTTIMNLQALKEMSKRLPETEDDMMSIPHVTRANYLKYGDKLKEITSSFSAAKDVILYERNGNETDDDFTDLNQIMPSDEIGPECSGTAAQNSSPYFGGRKSGSGYKRKRGSSKAGGGTKLTKKGKWLTALPRLAKRIWLDLYKISECDFLKKLCLLHIDIILALILKGGLAKLSTATFEVFVGTDLQTMQSARES</sequence>
<feature type="compositionally biased region" description="Polar residues" evidence="19">
    <location>
        <begin position="51"/>
        <end position="62"/>
    </location>
</feature>
<dbReference type="InterPro" id="IPR036390">
    <property type="entry name" value="WH_DNA-bd_sf"/>
</dbReference>
<evidence type="ECO:0000259" key="21">
    <source>
        <dbReference type="PROSITE" id="PS51192"/>
    </source>
</evidence>
<dbReference type="GO" id="GO:0016787">
    <property type="term" value="F:hydrolase activity"/>
    <property type="evidence" value="ECO:0007669"/>
    <property type="project" value="UniProtKB-KW"/>
</dbReference>
<keyword evidence="10" id="KW-0234">DNA repair</keyword>
<evidence type="ECO:0000256" key="2">
    <source>
        <dbReference type="ARBA" id="ARBA00004123"/>
    </source>
</evidence>
<evidence type="ECO:0000256" key="11">
    <source>
        <dbReference type="ARBA" id="ARBA00023235"/>
    </source>
</evidence>
<dbReference type="SMART" id="SM00490">
    <property type="entry name" value="HELICc"/>
    <property type="match status" value="1"/>
</dbReference>
<feature type="compositionally biased region" description="Basic and acidic residues" evidence="19">
    <location>
        <begin position="70"/>
        <end position="83"/>
    </location>
</feature>
<dbReference type="Gene3D" id="3.40.50.300">
    <property type="entry name" value="P-loop containing nucleotide triphosphate hydrolases"/>
    <property type="match status" value="2"/>
</dbReference>
<feature type="compositionally biased region" description="Polar residues" evidence="19">
    <location>
        <begin position="508"/>
        <end position="517"/>
    </location>
</feature>
<dbReference type="PROSITE" id="PS50967">
    <property type="entry name" value="HRDC"/>
    <property type="match status" value="1"/>
</dbReference>
<dbReference type="PANTHER" id="PTHR13710:SF153">
    <property type="entry name" value="RECQ-LIKE DNA HELICASE BLM"/>
    <property type="match status" value="1"/>
</dbReference>
<keyword evidence="5" id="KW-0227">DNA damage</keyword>
<dbReference type="Gene3D" id="1.10.10.10">
    <property type="entry name" value="Winged helix-like DNA-binding domain superfamily/Winged helix DNA-binding domain"/>
    <property type="match status" value="1"/>
</dbReference>
<dbReference type="SMART" id="SM00487">
    <property type="entry name" value="DEXDc"/>
    <property type="match status" value="1"/>
</dbReference>
<dbReference type="PANTHER" id="PTHR13710">
    <property type="entry name" value="DNA HELICASE RECQ FAMILY MEMBER"/>
    <property type="match status" value="1"/>
</dbReference>
<dbReference type="InterPro" id="IPR004589">
    <property type="entry name" value="DNA_helicase_ATP-dep_RecQ"/>
</dbReference>
<comment type="similarity">
    <text evidence="3">Belongs to the helicase family. RecQ subfamily.</text>
</comment>
<feature type="compositionally biased region" description="Polar residues" evidence="19">
    <location>
        <begin position="386"/>
        <end position="396"/>
    </location>
</feature>
<evidence type="ECO:0000256" key="17">
    <source>
        <dbReference type="ARBA" id="ARBA00076065"/>
    </source>
</evidence>
<dbReference type="STRING" id="6669.E9FTS3"/>
<evidence type="ECO:0000256" key="7">
    <source>
        <dbReference type="ARBA" id="ARBA00022806"/>
    </source>
</evidence>
<evidence type="ECO:0000256" key="18">
    <source>
        <dbReference type="ARBA" id="ARBA00076271"/>
    </source>
</evidence>
<accession>E9FTS3</accession>
<feature type="region of interest" description="Disordered" evidence="19">
    <location>
        <begin position="361"/>
        <end position="396"/>
    </location>
</feature>
<dbReference type="GO" id="GO:0007131">
    <property type="term" value="P:reciprocal meiotic recombination"/>
    <property type="evidence" value="ECO:0007669"/>
    <property type="project" value="UniProtKB-ARBA"/>
</dbReference>
<dbReference type="GO" id="GO:0000724">
    <property type="term" value="P:double-strand break repair via homologous recombination"/>
    <property type="evidence" value="ECO:0000318"/>
    <property type="project" value="GO_Central"/>
</dbReference>
<evidence type="ECO:0000256" key="5">
    <source>
        <dbReference type="ARBA" id="ARBA00022763"/>
    </source>
</evidence>
<dbReference type="SUPFAM" id="SSF46785">
    <property type="entry name" value="Winged helix' DNA-binding domain"/>
    <property type="match status" value="1"/>
</dbReference>
<keyword evidence="12" id="KW-0539">Nucleus</keyword>
<feature type="compositionally biased region" description="Low complexity" evidence="19">
    <location>
        <begin position="279"/>
        <end position="295"/>
    </location>
</feature>
<dbReference type="InterPro" id="IPR010997">
    <property type="entry name" value="HRDC-like_sf"/>
</dbReference>